<keyword evidence="12 18" id="KW-0548">Nucleotidyltransferase</keyword>
<proteinExistence type="inferred from homology"/>
<keyword evidence="9" id="KW-0444">Lipid biosynthesis</keyword>
<evidence type="ECO:0000256" key="9">
    <source>
        <dbReference type="ARBA" id="ARBA00022516"/>
    </source>
</evidence>
<evidence type="ECO:0000256" key="1">
    <source>
        <dbReference type="ARBA" id="ARBA00001698"/>
    </source>
</evidence>
<dbReference type="STRING" id="1480615.AWJ14_16685"/>
<evidence type="ECO:0000256" key="17">
    <source>
        <dbReference type="ARBA" id="ARBA00023264"/>
    </source>
</evidence>
<comment type="similarity">
    <text evidence="5 18">Belongs to the CDS family.</text>
</comment>
<keyword evidence="15 19" id="KW-0472">Membrane</keyword>
<dbReference type="UniPathway" id="UPA00557">
    <property type="reaction ID" value="UER00614"/>
</dbReference>
<evidence type="ECO:0000256" key="8">
    <source>
        <dbReference type="ARBA" id="ARBA00022475"/>
    </source>
</evidence>
<dbReference type="GO" id="GO:0004605">
    <property type="term" value="F:phosphatidate cytidylyltransferase activity"/>
    <property type="evidence" value="ECO:0007669"/>
    <property type="project" value="UniProtKB-EC"/>
</dbReference>
<keyword evidence="14" id="KW-0443">Lipid metabolism</keyword>
<feature type="transmembrane region" description="Helical" evidence="19">
    <location>
        <begin position="101"/>
        <end position="120"/>
    </location>
</feature>
<accession>A0A1C1YTA8</accession>
<dbReference type="RefSeq" id="WP_066181030.1">
    <property type="nucleotide sequence ID" value="NZ_LQZT01000034.1"/>
</dbReference>
<evidence type="ECO:0000256" key="3">
    <source>
        <dbReference type="ARBA" id="ARBA00005119"/>
    </source>
</evidence>
<evidence type="ECO:0000256" key="4">
    <source>
        <dbReference type="ARBA" id="ARBA00005189"/>
    </source>
</evidence>
<feature type="transmembrane region" description="Helical" evidence="19">
    <location>
        <begin position="12"/>
        <end position="41"/>
    </location>
</feature>
<dbReference type="AlphaFoldDB" id="A0A1C1YTA8"/>
<evidence type="ECO:0000313" key="20">
    <source>
        <dbReference type="EMBL" id="OCW56580.1"/>
    </source>
</evidence>
<dbReference type="PANTHER" id="PTHR46382">
    <property type="entry name" value="PHOSPHATIDATE CYTIDYLYLTRANSFERASE"/>
    <property type="match status" value="1"/>
</dbReference>
<evidence type="ECO:0000313" key="21">
    <source>
        <dbReference type="Proteomes" id="UP000094795"/>
    </source>
</evidence>
<evidence type="ECO:0000256" key="11">
    <source>
        <dbReference type="ARBA" id="ARBA00022692"/>
    </source>
</evidence>
<dbReference type="PROSITE" id="PS01315">
    <property type="entry name" value="CDS"/>
    <property type="match status" value="1"/>
</dbReference>
<evidence type="ECO:0000256" key="6">
    <source>
        <dbReference type="ARBA" id="ARBA00012487"/>
    </source>
</evidence>
<name>A0A1C1YTA8_9HYPH</name>
<comment type="catalytic activity">
    <reaction evidence="1 18">
        <text>a 1,2-diacyl-sn-glycero-3-phosphate + CTP + H(+) = a CDP-1,2-diacyl-sn-glycerol + diphosphate</text>
        <dbReference type="Rhea" id="RHEA:16229"/>
        <dbReference type="ChEBI" id="CHEBI:15378"/>
        <dbReference type="ChEBI" id="CHEBI:33019"/>
        <dbReference type="ChEBI" id="CHEBI:37563"/>
        <dbReference type="ChEBI" id="CHEBI:58332"/>
        <dbReference type="ChEBI" id="CHEBI:58608"/>
        <dbReference type="EC" id="2.7.7.41"/>
    </reaction>
</comment>
<dbReference type="EC" id="2.7.7.41" evidence="6 18"/>
<keyword evidence="10 18" id="KW-0808">Transferase</keyword>
<dbReference type="Proteomes" id="UP000094795">
    <property type="component" value="Unassembled WGS sequence"/>
</dbReference>
<evidence type="ECO:0000256" key="14">
    <source>
        <dbReference type="ARBA" id="ARBA00023098"/>
    </source>
</evidence>
<keyword evidence="8" id="KW-1003">Cell membrane</keyword>
<evidence type="ECO:0000256" key="19">
    <source>
        <dbReference type="SAM" id="Phobius"/>
    </source>
</evidence>
<feature type="transmembrane region" description="Helical" evidence="19">
    <location>
        <begin position="126"/>
        <end position="149"/>
    </location>
</feature>
<keyword evidence="21" id="KW-1185">Reference proteome</keyword>
<evidence type="ECO:0000256" key="18">
    <source>
        <dbReference type="RuleBase" id="RU003938"/>
    </source>
</evidence>
<dbReference type="GO" id="GO:0005886">
    <property type="term" value="C:plasma membrane"/>
    <property type="evidence" value="ECO:0007669"/>
    <property type="project" value="UniProtKB-SubCell"/>
</dbReference>
<reference evidence="20 21" key="1">
    <citation type="submission" date="2015-12" db="EMBL/GenBank/DDBJ databases">
        <authorList>
            <person name="Shamseldin A."/>
            <person name="Moawad H."/>
            <person name="Abd El-Rahim W.M."/>
            <person name="Sadowsky M.J."/>
        </authorList>
    </citation>
    <scope>NUCLEOTIDE SEQUENCE [LARGE SCALE GENOMIC DNA]</scope>
    <source>
        <strain evidence="20 21">JC234</strain>
    </source>
</reference>
<organism evidence="20 21">
    <name type="scientific">Hoeflea olei</name>
    <dbReference type="NCBI Taxonomy" id="1480615"/>
    <lineage>
        <taxon>Bacteria</taxon>
        <taxon>Pseudomonadati</taxon>
        <taxon>Pseudomonadota</taxon>
        <taxon>Alphaproteobacteria</taxon>
        <taxon>Hyphomicrobiales</taxon>
        <taxon>Rhizobiaceae</taxon>
        <taxon>Hoeflea</taxon>
    </lineage>
</organism>
<dbReference type="Pfam" id="PF01148">
    <property type="entry name" value="CTP_transf_1"/>
    <property type="match status" value="1"/>
</dbReference>
<evidence type="ECO:0000256" key="7">
    <source>
        <dbReference type="ARBA" id="ARBA00019373"/>
    </source>
</evidence>
<dbReference type="InterPro" id="IPR000374">
    <property type="entry name" value="PC_trans"/>
</dbReference>
<dbReference type="GO" id="GO:0016024">
    <property type="term" value="P:CDP-diacylglycerol biosynthetic process"/>
    <property type="evidence" value="ECO:0007669"/>
    <property type="project" value="UniProtKB-UniPathway"/>
</dbReference>
<evidence type="ECO:0000256" key="10">
    <source>
        <dbReference type="ARBA" id="ARBA00022679"/>
    </source>
</evidence>
<comment type="subcellular location">
    <subcellularLocation>
        <location evidence="2">Cell membrane</location>
        <topology evidence="2">Multi-pass membrane protein</topology>
    </subcellularLocation>
</comment>
<comment type="caution">
    <text evidence="20">The sequence shown here is derived from an EMBL/GenBank/DDBJ whole genome shotgun (WGS) entry which is preliminary data.</text>
</comment>
<evidence type="ECO:0000256" key="2">
    <source>
        <dbReference type="ARBA" id="ARBA00004651"/>
    </source>
</evidence>
<evidence type="ECO:0000256" key="12">
    <source>
        <dbReference type="ARBA" id="ARBA00022695"/>
    </source>
</evidence>
<feature type="transmembrane region" description="Helical" evidence="19">
    <location>
        <begin position="169"/>
        <end position="190"/>
    </location>
</feature>
<keyword evidence="17" id="KW-1208">Phospholipid metabolism</keyword>
<comment type="pathway">
    <text evidence="4">Lipid metabolism.</text>
</comment>
<sequence length="278" mass="28036">MSRELRLRIASALVLGVAVLAATWAGGVWFRSLAVIIMVIVHYEFTTMAEASLKAPLANAIGWLAVLATAVFILTGLPSMALAAILIGAGGASFAGVRRGGGLWSATAVLYAGFSGLALAEIRGDGLSGLFAMLFIYAIVWTADTMALFCGRALGGPKLAPRISPGKTWSGAICGAAAGVGAGVGTALAIRQGGGVAVPLIALVLVIASVLGDLFESWVKRRFGAKDSGHIIPGHGGVMDRVDGLVFAAFAAFVLGNLLPVAGPAGGADELAARLLGL</sequence>
<evidence type="ECO:0000256" key="5">
    <source>
        <dbReference type="ARBA" id="ARBA00010185"/>
    </source>
</evidence>
<evidence type="ECO:0000256" key="16">
    <source>
        <dbReference type="ARBA" id="ARBA00023209"/>
    </source>
</evidence>
<evidence type="ECO:0000256" key="15">
    <source>
        <dbReference type="ARBA" id="ARBA00023136"/>
    </source>
</evidence>
<dbReference type="EMBL" id="LQZT01000034">
    <property type="protein sequence ID" value="OCW56580.1"/>
    <property type="molecule type" value="Genomic_DNA"/>
</dbReference>
<evidence type="ECO:0000256" key="13">
    <source>
        <dbReference type="ARBA" id="ARBA00022989"/>
    </source>
</evidence>
<dbReference type="PANTHER" id="PTHR46382:SF1">
    <property type="entry name" value="PHOSPHATIDATE CYTIDYLYLTRANSFERASE"/>
    <property type="match status" value="1"/>
</dbReference>
<comment type="pathway">
    <text evidence="3 18">Phospholipid metabolism; CDP-diacylglycerol biosynthesis; CDP-diacylglycerol from sn-glycerol 3-phosphate: step 3/3.</text>
</comment>
<dbReference type="OrthoDB" id="9799199at2"/>
<protein>
    <recommendedName>
        <fullName evidence="7 18">Phosphatidate cytidylyltransferase</fullName>
        <ecNumber evidence="6 18">2.7.7.41</ecNumber>
    </recommendedName>
</protein>
<keyword evidence="16" id="KW-0594">Phospholipid biosynthesis</keyword>
<keyword evidence="13 19" id="KW-1133">Transmembrane helix</keyword>
<gene>
    <name evidence="20" type="ORF">AWJ14_16685</name>
</gene>
<feature type="transmembrane region" description="Helical" evidence="19">
    <location>
        <begin position="196"/>
        <end position="215"/>
    </location>
</feature>
<keyword evidence="11 18" id="KW-0812">Transmembrane</keyword>
<feature type="transmembrane region" description="Helical" evidence="19">
    <location>
        <begin position="61"/>
        <end position="89"/>
    </location>
</feature>